<organism evidence="1 2">
    <name type="scientific">Rhabdobacter roseus</name>
    <dbReference type="NCBI Taxonomy" id="1655419"/>
    <lineage>
        <taxon>Bacteria</taxon>
        <taxon>Pseudomonadati</taxon>
        <taxon>Bacteroidota</taxon>
        <taxon>Cytophagia</taxon>
        <taxon>Cytophagales</taxon>
        <taxon>Cytophagaceae</taxon>
        <taxon>Rhabdobacter</taxon>
    </lineage>
</organism>
<dbReference type="RefSeq" id="WP_184178891.1">
    <property type="nucleotide sequence ID" value="NZ_JACHGF010000014.1"/>
</dbReference>
<sequence length="154" mass="17651">MTPTDSLFWPYLRPILEAQPGVTYVQLSDANGMDRLLEDSRSEDVYPGIFVMRPKWNGRTVDNALLLTDFQVIAYFFCPAKPDDRASQDAAYQQAEALASGVIQQLQEHRYTYQNYLDFDSIRMEPVLYHTGVDAAYGYELKFKLGLEANMIYA</sequence>
<dbReference type="EMBL" id="JACHGF010000014">
    <property type="protein sequence ID" value="MBB5287111.1"/>
    <property type="molecule type" value="Genomic_DNA"/>
</dbReference>
<dbReference type="Proteomes" id="UP000557307">
    <property type="component" value="Unassembled WGS sequence"/>
</dbReference>
<accession>A0A840TT32</accession>
<name>A0A840TT32_9BACT</name>
<comment type="caution">
    <text evidence="1">The sequence shown here is derived from an EMBL/GenBank/DDBJ whole genome shotgun (WGS) entry which is preliminary data.</text>
</comment>
<evidence type="ECO:0000313" key="2">
    <source>
        <dbReference type="Proteomes" id="UP000557307"/>
    </source>
</evidence>
<gene>
    <name evidence="1" type="ORF">HNQ92_005273</name>
</gene>
<proteinExistence type="predicted"/>
<evidence type="ECO:0000313" key="1">
    <source>
        <dbReference type="EMBL" id="MBB5287111.1"/>
    </source>
</evidence>
<dbReference type="AlphaFoldDB" id="A0A840TT32"/>
<protein>
    <submittedName>
        <fullName evidence="1">Uncharacterized protein</fullName>
    </submittedName>
</protein>
<reference evidence="1 2" key="1">
    <citation type="submission" date="2020-08" db="EMBL/GenBank/DDBJ databases">
        <title>Genomic Encyclopedia of Type Strains, Phase IV (KMG-IV): sequencing the most valuable type-strain genomes for metagenomic binning, comparative biology and taxonomic classification.</title>
        <authorList>
            <person name="Goeker M."/>
        </authorList>
    </citation>
    <scope>NUCLEOTIDE SEQUENCE [LARGE SCALE GENOMIC DNA]</scope>
    <source>
        <strain evidence="1 2">DSM 105074</strain>
    </source>
</reference>
<keyword evidence="2" id="KW-1185">Reference proteome</keyword>